<dbReference type="KEGG" id="yli:2912558"/>
<dbReference type="VEuPathDB" id="FungiDB:YALI0_E09581g"/>
<accession>A0A1D8NHS7</accession>
<proteinExistence type="predicted"/>
<feature type="compositionally biased region" description="Polar residues" evidence="1">
    <location>
        <begin position="119"/>
        <end position="135"/>
    </location>
</feature>
<feature type="region of interest" description="Disordered" evidence="1">
    <location>
        <begin position="80"/>
        <end position="201"/>
    </location>
</feature>
<feature type="compositionally biased region" description="Basic and acidic residues" evidence="1">
    <location>
        <begin position="181"/>
        <end position="190"/>
    </location>
</feature>
<evidence type="ECO:0000313" key="2">
    <source>
        <dbReference type="EMBL" id="AOW05182.1"/>
    </source>
</evidence>
<evidence type="ECO:0008006" key="4">
    <source>
        <dbReference type="Google" id="ProtNLM"/>
    </source>
</evidence>
<dbReference type="Proteomes" id="UP000182444">
    <property type="component" value="Chromosome 1E"/>
</dbReference>
<dbReference type="EMBL" id="CP017557">
    <property type="protein sequence ID" value="AOW05182.1"/>
    <property type="molecule type" value="Genomic_DNA"/>
</dbReference>
<protein>
    <recommendedName>
        <fullName evidence="4">Mso1 N-terminal domain-containing protein</fullName>
    </recommendedName>
</protein>
<dbReference type="AlphaFoldDB" id="A0A1D8NHS7"/>
<evidence type="ECO:0000313" key="3">
    <source>
        <dbReference type="Proteomes" id="UP000182444"/>
    </source>
</evidence>
<dbReference type="VEuPathDB" id="FungiDB:YALI1_E11875g"/>
<dbReference type="GeneID" id="2912558"/>
<feature type="compositionally biased region" description="Polar residues" evidence="1">
    <location>
        <begin position="145"/>
        <end position="154"/>
    </location>
</feature>
<evidence type="ECO:0000256" key="1">
    <source>
        <dbReference type="SAM" id="MobiDB-lite"/>
    </source>
</evidence>
<reference evidence="2 3" key="1">
    <citation type="journal article" date="2016" name="PLoS ONE">
        <title>Sequence Assembly of Yarrowia lipolytica Strain W29/CLIB89 Shows Transposable Element Diversity.</title>
        <authorList>
            <person name="Magnan C."/>
            <person name="Yu J."/>
            <person name="Chang I."/>
            <person name="Jahn E."/>
            <person name="Kanomata Y."/>
            <person name="Wu J."/>
            <person name="Zeller M."/>
            <person name="Oakes M."/>
            <person name="Baldi P."/>
            <person name="Sandmeyer S."/>
        </authorList>
    </citation>
    <scope>NUCLEOTIDE SEQUENCE [LARGE SCALE GENOMIC DNA]</scope>
    <source>
        <strain evidence="3">CLIB89(W29)</strain>
    </source>
</reference>
<feature type="compositionally biased region" description="Low complexity" evidence="1">
    <location>
        <begin position="106"/>
        <end position="118"/>
    </location>
</feature>
<dbReference type="RefSeq" id="XP_503740.2">
    <property type="nucleotide sequence ID" value="XM_503740.2"/>
</dbReference>
<gene>
    <name evidence="2" type="ORF">YALI1_E11875g</name>
</gene>
<sequence>MSYNTEALERGRAFFNRMKHQMTIQTDTTDKEESTQLQDSLVKYYMTRNKPIPEWLETEETRQSLERLKIKDASTAASTNLVTPTAPIQIKTPASNVPELTHRGRSPSPTSPQTPTSPAFTNQRPPLKSRPSQLQDIYARRGSSADVSRQNSVTGFEKYGRPNGYQEVRNARVPPPLNQESTDRMREKLRNLSRSNSVQCH</sequence>
<dbReference type="OrthoDB" id="4090496at2759"/>
<feature type="compositionally biased region" description="Polar residues" evidence="1">
    <location>
        <begin position="192"/>
        <end position="201"/>
    </location>
</feature>
<organism evidence="2 3">
    <name type="scientific">Yarrowia lipolytica</name>
    <name type="common">Candida lipolytica</name>
    <dbReference type="NCBI Taxonomy" id="4952"/>
    <lineage>
        <taxon>Eukaryota</taxon>
        <taxon>Fungi</taxon>
        <taxon>Dikarya</taxon>
        <taxon>Ascomycota</taxon>
        <taxon>Saccharomycotina</taxon>
        <taxon>Dipodascomycetes</taxon>
        <taxon>Dipodascales</taxon>
        <taxon>Dipodascales incertae sedis</taxon>
        <taxon>Yarrowia</taxon>
    </lineage>
</organism>
<name>A0A1D8NHS7_YARLL</name>